<dbReference type="Proteomes" id="UP000886934">
    <property type="component" value="Unassembled WGS sequence"/>
</dbReference>
<proteinExistence type="predicted"/>
<organism evidence="2 3">
    <name type="scientific">Aeromonas caviae</name>
    <name type="common">Aeromonas punctata</name>
    <dbReference type="NCBI Taxonomy" id="648"/>
    <lineage>
        <taxon>Bacteria</taxon>
        <taxon>Pseudomonadati</taxon>
        <taxon>Pseudomonadota</taxon>
        <taxon>Gammaproteobacteria</taxon>
        <taxon>Aeromonadales</taxon>
        <taxon>Aeromonadaceae</taxon>
        <taxon>Aeromonas</taxon>
    </lineage>
</organism>
<dbReference type="InterPro" id="IPR010982">
    <property type="entry name" value="Lambda_DNA-bd_dom_sf"/>
</dbReference>
<accession>A0AA37CV18</accession>
<sequence length="100" mass="10506">MSVKKADVINYFGSAAELARKLNISEAAVSQWGDTIPQGRAYQIEVLTGGALKADPAPTTGQQRPYQRIAPGTPLDELPSVQRATDAAQTDATPAQPGKA</sequence>
<evidence type="ECO:0008006" key="4">
    <source>
        <dbReference type="Google" id="ProtNLM"/>
    </source>
</evidence>
<evidence type="ECO:0000313" key="2">
    <source>
        <dbReference type="EMBL" id="GJA62329.1"/>
    </source>
</evidence>
<gene>
    <name evidence="2" type="ORF">KAM351_09400</name>
</gene>
<feature type="compositionally biased region" description="Low complexity" evidence="1">
    <location>
        <begin position="84"/>
        <end position="100"/>
    </location>
</feature>
<evidence type="ECO:0000256" key="1">
    <source>
        <dbReference type="SAM" id="MobiDB-lite"/>
    </source>
</evidence>
<dbReference type="Pfam" id="PF14549">
    <property type="entry name" value="P22_Cro"/>
    <property type="match status" value="1"/>
</dbReference>
<dbReference type="EMBL" id="BPNN01000009">
    <property type="protein sequence ID" value="GJA62329.1"/>
    <property type="molecule type" value="Genomic_DNA"/>
</dbReference>
<comment type="caution">
    <text evidence="2">The sequence shown here is derived from an EMBL/GenBank/DDBJ whole genome shotgun (WGS) entry which is preliminary data.</text>
</comment>
<dbReference type="SUPFAM" id="SSF47413">
    <property type="entry name" value="lambda repressor-like DNA-binding domains"/>
    <property type="match status" value="1"/>
</dbReference>
<feature type="region of interest" description="Disordered" evidence="1">
    <location>
        <begin position="53"/>
        <end position="100"/>
    </location>
</feature>
<evidence type="ECO:0000313" key="3">
    <source>
        <dbReference type="Proteomes" id="UP000886934"/>
    </source>
</evidence>
<dbReference type="Gene3D" id="1.10.260.40">
    <property type="entry name" value="lambda repressor-like DNA-binding domains"/>
    <property type="match status" value="1"/>
</dbReference>
<name>A0AA37CV18_AERCA</name>
<dbReference type="GO" id="GO:0003677">
    <property type="term" value="F:DNA binding"/>
    <property type="evidence" value="ECO:0007669"/>
    <property type="project" value="InterPro"/>
</dbReference>
<dbReference type="AlphaFoldDB" id="A0AA37CV18"/>
<protein>
    <recommendedName>
        <fullName evidence="4">Cro/Cl family transcriptional regulator</fullName>
    </recommendedName>
</protein>
<reference evidence="2" key="1">
    <citation type="submission" date="2021-07" db="EMBL/GenBank/DDBJ databases">
        <title>Draft genome sequence of carbapenem-resistant Aeromonas spp. in Japan.</title>
        <authorList>
            <person name="Maehana S."/>
            <person name="Suzuki M."/>
            <person name="Kitasato H."/>
        </authorList>
    </citation>
    <scope>NUCLEOTIDE SEQUENCE</scope>
    <source>
        <strain evidence="2">KAM351</strain>
    </source>
</reference>